<name>A0AAE0S194_9BIVA</name>
<reference evidence="1" key="2">
    <citation type="journal article" date="2021" name="Genome Biol. Evol.">
        <title>Developing a high-quality reference genome for a parasitic bivalve with doubly uniparental inheritance (Bivalvia: Unionida).</title>
        <authorList>
            <person name="Smith C.H."/>
        </authorList>
    </citation>
    <scope>NUCLEOTIDE SEQUENCE</scope>
    <source>
        <strain evidence="1">CHS0354</strain>
        <tissue evidence="1">Mantle</tissue>
    </source>
</reference>
<organism evidence="1 2">
    <name type="scientific">Potamilus streckersoni</name>
    <dbReference type="NCBI Taxonomy" id="2493646"/>
    <lineage>
        <taxon>Eukaryota</taxon>
        <taxon>Metazoa</taxon>
        <taxon>Spiralia</taxon>
        <taxon>Lophotrochozoa</taxon>
        <taxon>Mollusca</taxon>
        <taxon>Bivalvia</taxon>
        <taxon>Autobranchia</taxon>
        <taxon>Heteroconchia</taxon>
        <taxon>Palaeoheterodonta</taxon>
        <taxon>Unionida</taxon>
        <taxon>Unionoidea</taxon>
        <taxon>Unionidae</taxon>
        <taxon>Ambleminae</taxon>
        <taxon>Lampsilini</taxon>
        <taxon>Potamilus</taxon>
    </lineage>
</organism>
<dbReference type="EMBL" id="JAEAOA010002335">
    <property type="protein sequence ID" value="KAK3583422.1"/>
    <property type="molecule type" value="Genomic_DNA"/>
</dbReference>
<dbReference type="Proteomes" id="UP001195483">
    <property type="component" value="Unassembled WGS sequence"/>
</dbReference>
<keyword evidence="2" id="KW-1185">Reference proteome</keyword>
<evidence type="ECO:0000313" key="2">
    <source>
        <dbReference type="Proteomes" id="UP001195483"/>
    </source>
</evidence>
<protein>
    <submittedName>
        <fullName evidence="1">Uncharacterized protein</fullName>
    </submittedName>
</protein>
<evidence type="ECO:0000313" key="1">
    <source>
        <dbReference type="EMBL" id="KAK3583422.1"/>
    </source>
</evidence>
<proteinExistence type="predicted"/>
<accession>A0AAE0S194</accession>
<comment type="caution">
    <text evidence="1">The sequence shown here is derived from an EMBL/GenBank/DDBJ whole genome shotgun (WGS) entry which is preliminary data.</text>
</comment>
<dbReference type="AlphaFoldDB" id="A0AAE0S194"/>
<reference evidence="1" key="1">
    <citation type="journal article" date="2021" name="Genome Biol. Evol.">
        <title>A High-Quality Reference Genome for a Parasitic Bivalve with Doubly Uniparental Inheritance (Bivalvia: Unionida).</title>
        <authorList>
            <person name="Smith C.H."/>
        </authorList>
    </citation>
    <scope>NUCLEOTIDE SEQUENCE</scope>
    <source>
        <strain evidence="1">CHS0354</strain>
    </source>
</reference>
<reference evidence="1" key="3">
    <citation type="submission" date="2023-05" db="EMBL/GenBank/DDBJ databases">
        <authorList>
            <person name="Smith C.H."/>
        </authorList>
    </citation>
    <scope>NUCLEOTIDE SEQUENCE</scope>
    <source>
        <strain evidence="1">CHS0354</strain>
        <tissue evidence="1">Mantle</tissue>
    </source>
</reference>
<gene>
    <name evidence="1" type="ORF">CHS0354_040394</name>
</gene>
<sequence length="62" mass="6878">MTYQSSSEGTTLKVDRNLTLNESQDGAYGWSTLTASIPANYICEISKEQDSSLELLLQRDFG</sequence>